<feature type="signal peptide" evidence="2">
    <location>
        <begin position="1"/>
        <end position="22"/>
    </location>
</feature>
<dbReference type="EMBL" id="SRXV01000002">
    <property type="protein sequence ID" value="TGY92886.1"/>
    <property type="molecule type" value="Genomic_DNA"/>
</dbReference>
<organism evidence="3 4">
    <name type="scientific">Marinicauda pacifica</name>
    <dbReference type="NCBI Taxonomy" id="1133559"/>
    <lineage>
        <taxon>Bacteria</taxon>
        <taxon>Pseudomonadati</taxon>
        <taxon>Pseudomonadota</taxon>
        <taxon>Alphaproteobacteria</taxon>
        <taxon>Maricaulales</taxon>
        <taxon>Maricaulaceae</taxon>
        <taxon>Marinicauda</taxon>
    </lineage>
</organism>
<keyword evidence="4" id="KW-1185">Reference proteome</keyword>
<dbReference type="Proteomes" id="UP000305451">
    <property type="component" value="Unassembled WGS sequence"/>
</dbReference>
<evidence type="ECO:0000313" key="4">
    <source>
        <dbReference type="Proteomes" id="UP000305451"/>
    </source>
</evidence>
<protein>
    <recommendedName>
        <fullName evidence="5">DUF2964 family protein</fullName>
    </recommendedName>
</protein>
<keyword evidence="1" id="KW-0472">Membrane</keyword>
<reference evidence="3 4" key="1">
    <citation type="journal article" date="2013" name="Int. J. Syst. Evol. Microbiol.">
        <title>Marinicauda pacifica gen. nov., sp. nov., a prosthecate alphaproteobacterium of the family Hyphomonadaceae isolated from deep seawater.</title>
        <authorList>
            <person name="Zhang X.Y."/>
            <person name="Li G.W."/>
            <person name="Wang C.S."/>
            <person name="Zhang Y.J."/>
            <person name="Xu X.W."/>
            <person name="Li H."/>
            <person name="Liu A."/>
            <person name="Liu C."/>
            <person name="Xie B.B."/>
            <person name="Qin Q.L."/>
            <person name="Xu Z."/>
            <person name="Chen X.L."/>
            <person name="Zhou B.C."/>
            <person name="Zhang Y.Z."/>
        </authorList>
    </citation>
    <scope>NUCLEOTIDE SEQUENCE [LARGE SCALE GENOMIC DNA]</scope>
    <source>
        <strain evidence="3 4">P-1 km-3</strain>
    </source>
</reference>
<keyword evidence="2" id="KW-0732">Signal</keyword>
<evidence type="ECO:0000256" key="2">
    <source>
        <dbReference type="SAM" id="SignalP"/>
    </source>
</evidence>
<evidence type="ECO:0008006" key="5">
    <source>
        <dbReference type="Google" id="ProtNLM"/>
    </source>
</evidence>
<keyword evidence="1" id="KW-1133">Transmembrane helix</keyword>
<name>A0A4S2HAH4_9PROT</name>
<accession>A0A4S2HAH4</accession>
<sequence>MMRIRLILMAASACLASLGVFAGAFGFANGTLDQAIAFAWPGLGAALALIMVMPSRTQD</sequence>
<dbReference type="AlphaFoldDB" id="A0A4S2HAH4"/>
<comment type="caution">
    <text evidence="3">The sequence shown here is derived from an EMBL/GenBank/DDBJ whole genome shotgun (WGS) entry which is preliminary data.</text>
</comment>
<feature type="transmembrane region" description="Helical" evidence="1">
    <location>
        <begin position="36"/>
        <end position="53"/>
    </location>
</feature>
<keyword evidence="1" id="KW-0812">Transmembrane</keyword>
<gene>
    <name evidence="3" type="ORF">E5162_07390</name>
</gene>
<evidence type="ECO:0000256" key="1">
    <source>
        <dbReference type="SAM" id="Phobius"/>
    </source>
</evidence>
<evidence type="ECO:0000313" key="3">
    <source>
        <dbReference type="EMBL" id="TGY92886.1"/>
    </source>
</evidence>
<proteinExistence type="predicted"/>
<dbReference type="RefSeq" id="WP_135944462.1">
    <property type="nucleotide sequence ID" value="NZ_BMEI01000002.1"/>
</dbReference>
<feature type="chain" id="PRO_5020191577" description="DUF2964 family protein" evidence="2">
    <location>
        <begin position="23"/>
        <end position="59"/>
    </location>
</feature>